<organism evidence="1 2">
    <name type="scientific">Dictyobacter arantiisoli</name>
    <dbReference type="NCBI Taxonomy" id="2014874"/>
    <lineage>
        <taxon>Bacteria</taxon>
        <taxon>Bacillati</taxon>
        <taxon>Chloroflexota</taxon>
        <taxon>Ktedonobacteria</taxon>
        <taxon>Ktedonobacterales</taxon>
        <taxon>Dictyobacteraceae</taxon>
        <taxon>Dictyobacter</taxon>
    </lineage>
</organism>
<dbReference type="AlphaFoldDB" id="A0A5A5TBP3"/>
<keyword evidence="2" id="KW-1185">Reference proteome</keyword>
<dbReference type="Pfam" id="PF18944">
    <property type="entry name" value="DUF5691"/>
    <property type="match status" value="1"/>
</dbReference>
<dbReference type="SUPFAM" id="SSF48371">
    <property type="entry name" value="ARM repeat"/>
    <property type="match status" value="1"/>
</dbReference>
<dbReference type="OrthoDB" id="262508at2"/>
<comment type="caution">
    <text evidence="1">The sequence shown here is derived from an EMBL/GenBank/DDBJ whole genome shotgun (WGS) entry which is preliminary data.</text>
</comment>
<dbReference type="RefSeq" id="WP_149401783.1">
    <property type="nucleotide sequence ID" value="NZ_BIXY01000031.1"/>
</dbReference>
<gene>
    <name evidence="1" type="ORF">KDI_23720</name>
</gene>
<protein>
    <submittedName>
        <fullName evidence="1">Uncharacterized protein</fullName>
    </submittedName>
</protein>
<evidence type="ECO:0000313" key="2">
    <source>
        <dbReference type="Proteomes" id="UP000322530"/>
    </source>
</evidence>
<dbReference type="EMBL" id="BIXY01000031">
    <property type="protein sequence ID" value="GCF08808.1"/>
    <property type="molecule type" value="Genomic_DNA"/>
</dbReference>
<dbReference type="Gene3D" id="1.25.10.10">
    <property type="entry name" value="Leucine-rich Repeat Variant"/>
    <property type="match status" value="1"/>
</dbReference>
<accession>A0A5A5TBP3</accession>
<dbReference type="Proteomes" id="UP000322530">
    <property type="component" value="Unassembled WGS sequence"/>
</dbReference>
<dbReference type="InterPro" id="IPR016024">
    <property type="entry name" value="ARM-type_fold"/>
</dbReference>
<sequence length="515" mass="58209">MDTFVTTAIVGTGQANEALPETHTAIDTLAAQLPVEQKERSFLLTAGALAIYKQASSLVSSAQTLPEVAAPETMPACLSRNAQLLIGLFQPPYTILLPEALERLRSSGHRIPDEVLPQCLAYGTTNSEHRSQLAPLLGERGRWLSQFKPTWKWASRYLVDEHATILPAEAETLWQEGTLEQRQEILSRLRTQDPAQARTWLEQVWKQEKADVRATLLTCLESGISDADQDFIEQALNDRGESVRLAAARLLLHIPTSPSVQRLLARADSMLDFKKSSLQNKLLITLPKQIDLDWKNDIAIAKLKQDKLSSEYWFHKAIGRISPQHWESRFDVAPATFIDALNPNEMGKALIVDLIKAAYRHHTSNWYQPLLGWYIQHVLSTSLQPIGKAARELFAALAPADAEEILTPLLEDREKSQHPLLLLPAPWSASFSDKYLTMFKTYITTNPNDHYSFWDSTLLFQLAICLDPSKLDFALEIASTELPEDDTHWSRQRRQNQLHSLATLIHIRKRILTEI</sequence>
<proteinExistence type="predicted"/>
<dbReference type="InterPro" id="IPR011989">
    <property type="entry name" value="ARM-like"/>
</dbReference>
<name>A0A5A5TBP3_9CHLR</name>
<reference evidence="1 2" key="1">
    <citation type="submission" date="2019-01" db="EMBL/GenBank/DDBJ databases">
        <title>Draft genome sequence of Dictyobacter sp. Uno17.</title>
        <authorList>
            <person name="Wang C.M."/>
            <person name="Zheng Y."/>
            <person name="Sakai Y."/>
            <person name="Abe K."/>
            <person name="Yokota A."/>
            <person name="Yabe S."/>
        </authorList>
    </citation>
    <scope>NUCLEOTIDE SEQUENCE [LARGE SCALE GENOMIC DNA]</scope>
    <source>
        <strain evidence="1 2">Uno17</strain>
    </source>
</reference>
<dbReference type="InterPro" id="IPR043746">
    <property type="entry name" value="DUF5691"/>
</dbReference>
<evidence type="ECO:0000313" key="1">
    <source>
        <dbReference type="EMBL" id="GCF08808.1"/>
    </source>
</evidence>